<gene>
    <name evidence="3" type="ORF">FHX72_003641</name>
</gene>
<keyword evidence="4" id="KW-1185">Reference proteome</keyword>
<proteinExistence type="predicted"/>
<sequence length="106" mass="10342">MYSASNSPESNSPEAPSVRHTGPAAKVNPWVVAVIALAVVLLIGAGFAGYAVASGAFVRAEATSVSAPANDEDEAPAAPVAETPTTAAPVASAVPPPAQAPSYSGT</sequence>
<feature type="compositionally biased region" description="Low complexity" evidence="1">
    <location>
        <begin position="76"/>
        <end position="93"/>
    </location>
</feature>
<evidence type="ECO:0000313" key="4">
    <source>
        <dbReference type="Proteomes" id="UP000545286"/>
    </source>
</evidence>
<feature type="region of interest" description="Disordered" evidence="1">
    <location>
        <begin position="1"/>
        <end position="23"/>
    </location>
</feature>
<accession>A0A7W4UT13</accession>
<feature type="compositionally biased region" description="Low complexity" evidence="1">
    <location>
        <begin position="1"/>
        <end position="16"/>
    </location>
</feature>
<keyword evidence="2" id="KW-0472">Membrane</keyword>
<evidence type="ECO:0000256" key="1">
    <source>
        <dbReference type="SAM" id="MobiDB-lite"/>
    </source>
</evidence>
<evidence type="ECO:0000313" key="3">
    <source>
        <dbReference type="EMBL" id="MBB2959472.1"/>
    </source>
</evidence>
<evidence type="ECO:0000256" key="2">
    <source>
        <dbReference type="SAM" id="Phobius"/>
    </source>
</evidence>
<dbReference type="EMBL" id="JACHWJ010000010">
    <property type="protein sequence ID" value="MBB2959472.1"/>
    <property type="molecule type" value="Genomic_DNA"/>
</dbReference>
<dbReference type="RefSeq" id="WP_183626793.1">
    <property type="nucleotide sequence ID" value="NZ_JACHWJ010000010.1"/>
</dbReference>
<protein>
    <submittedName>
        <fullName evidence="3">Uncharacterized protein</fullName>
    </submittedName>
</protein>
<feature type="region of interest" description="Disordered" evidence="1">
    <location>
        <begin position="63"/>
        <end position="106"/>
    </location>
</feature>
<dbReference type="AlphaFoldDB" id="A0A7W4UT13"/>
<keyword evidence="2" id="KW-1133">Transmembrane helix</keyword>
<name>A0A7W4UT13_9MICO</name>
<dbReference type="Proteomes" id="UP000545286">
    <property type="component" value="Unassembled WGS sequence"/>
</dbReference>
<organism evidence="3 4">
    <name type="scientific">Pseudoclavibacter helvolus</name>
    <dbReference type="NCBI Taxonomy" id="255205"/>
    <lineage>
        <taxon>Bacteria</taxon>
        <taxon>Bacillati</taxon>
        <taxon>Actinomycetota</taxon>
        <taxon>Actinomycetes</taxon>
        <taxon>Micrococcales</taxon>
        <taxon>Microbacteriaceae</taxon>
        <taxon>Pseudoclavibacter</taxon>
    </lineage>
</organism>
<comment type="caution">
    <text evidence="3">The sequence shown here is derived from an EMBL/GenBank/DDBJ whole genome shotgun (WGS) entry which is preliminary data.</text>
</comment>
<reference evidence="3 4" key="1">
    <citation type="submission" date="2020-08" db="EMBL/GenBank/DDBJ databases">
        <title>Sequencing the genomes of 1000 actinobacteria strains.</title>
        <authorList>
            <person name="Klenk H.-P."/>
        </authorList>
    </citation>
    <scope>NUCLEOTIDE SEQUENCE [LARGE SCALE GENOMIC DNA]</scope>
    <source>
        <strain evidence="3 4">DSM 20419</strain>
    </source>
</reference>
<keyword evidence="2" id="KW-0812">Transmembrane</keyword>
<feature type="transmembrane region" description="Helical" evidence="2">
    <location>
        <begin position="30"/>
        <end position="53"/>
    </location>
</feature>